<evidence type="ECO:0000313" key="2">
    <source>
        <dbReference type="Proteomes" id="UP000789860"/>
    </source>
</evidence>
<feature type="non-terminal residue" evidence="1">
    <location>
        <position position="1"/>
    </location>
</feature>
<name>A0ACA9K0E6_9GLOM</name>
<accession>A0ACA9K0E6</accession>
<dbReference type="EMBL" id="CAJVPM010000452">
    <property type="protein sequence ID" value="CAG8444843.1"/>
    <property type="molecule type" value="Genomic_DNA"/>
</dbReference>
<comment type="caution">
    <text evidence="1">The sequence shown here is derived from an EMBL/GenBank/DDBJ whole genome shotgun (WGS) entry which is preliminary data.</text>
</comment>
<sequence length="85" mass="9989">ANNAIQDADLLTKELINSENKDLIECIRRYNEQMRVRSSKDVLTSRSMALRQRKPVGDFGLILRYFFFKVLAVFFYVSVFIKVHT</sequence>
<reference evidence="1" key="1">
    <citation type="submission" date="2021-06" db="EMBL/GenBank/DDBJ databases">
        <authorList>
            <person name="Kallberg Y."/>
            <person name="Tangrot J."/>
            <person name="Rosling A."/>
        </authorList>
    </citation>
    <scope>NUCLEOTIDE SEQUENCE</scope>
    <source>
        <strain evidence="1">AU212A</strain>
    </source>
</reference>
<keyword evidence="2" id="KW-1185">Reference proteome</keyword>
<dbReference type="Proteomes" id="UP000789860">
    <property type="component" value="Unassembled WGS sequence"/>
</dbReference>
<organism evidence="1 2">
    <name type="scientific">Scutellospora calospora</name>
    <dbReference type="NCBI Taxonomy" id="85575"/>
    <lineage>
        <taxon>Eukaryota</taxon>
        <taxon>Fungi</taxon>
        <taxon>Fungi incertae sedis</taxon>
        <taxon>Mucoromycota</taxon>
        <taxon>Glomeromycotina</taxon>
        <taxon>Glomeromycetes</taxon>
        <taxon>Diversisporales</taxon>
        <taxon>Gigasporaceae</taxon>
        <taxon>Scutellospora</taxon>
    </lineage>
</organism>
<protein>
    <submittedName>
        <fullName evidence="1">448_t:CDS:1</fullName>
    </submittedName>
</protein>
<gene>
    <name evidence="1" type="ORF">SCALOS_LOCUS862</name>
</gene>
<evidence type="ECO:0000313" key="1">
    <source>
        <dbReference type="EMBL" id="CAG8444843.1"/>
    </source>
</evidence>
<proteinExistence type="predicted"/>